<dbReference type="Proteomes" id="UP001162834">
    <property type="component" value="Chromosome"/>
</dbReference>
<proteinExistence type="predicted"/>
<evidence type="ECO:0000313" key="3">
    <source>
        <dbReference type="Proteomes" id="UP001162834"/>
    </source>
</evidence>
<sequence length="110" mass="12087">MAYDEHLADRLREMLAGEEGVTEKKMFGGLAFLLQGRLSVAASRTGGLLVRIDPADTDKALARAHVELMVMRGRAMDGWLLVHADGVRTKRQLASWVGQSVAFVRTLPPK</sequence>
<dbReference type="Pfam" id="PF04993">
    <property type="entry name" value="TfoX_N"/>
    <property type="match status" value="1"/>
</dbReference>
<dbReference type="RefSeq" id="WP_259312099.1">
    <property type="nucleotide sequence ID" value="NZ_CP087164.1"/>
</dbReference>
<dbReference type="InterPro" id="IPR007076">
    <property type="entry name" value="TfoX_N"/>
</dbReference>
<organism evidence="2 3">
    <name type="scientific">Capillimicrobium parvum</name>
    <dbReference type="NCBI Taxonomy" id="2884022"/>
    <lineage>
        <taxon>Bacteria</taxon>
        <taxon>Bacillati</taxon>
        <taxon>Actinomycetota</taxon>
        <taxon>Thermoleophilia</taxon>
        <taxon>Solirubrobacterales</taxon>
        <taxon>Capillimicrobiaceae</taxon>
        <taxon>Capillimicrobium</taxon>
    </lineage>
</organism>
<keyword evidence="3" id="KW-1185">Reference proteome</keyword>
<dbReference type="EMBL" id="CP087164">
    <property type="protein sequence ID" value="UGS38067.1"/>
    <property type="molecule type" value="Genomic_DNA"/>
</dbReference>
<gene>
    <name evidence="2" type="ORF">DSM104329_04489</name>
</gene>
<dbReference type="Gene3D" id="3.30.1460.30">
    <property type="entry name" value="YgaC/TfoX-N like chaperone"/>
    <property type="match status" value="1"/>
</dbReference>
<dbReference type="AlphaFoldDB" id="A0A9E7C2X8"/>
<protein>
    <recommendedName>
        <fullName evidence="1">TfoX N-terminal domain-containing protein</fullName>
    </recommendedName>
</protein>
<reference evidence="2" key="1">
    <citation type="journal article" date="2022" name="Int. J. Syst. Evol. Microbiol.">
        <title>Pseudomonas aegrilactucae sp. nov. and Pseudomonas morbosilactucae sp. nov., pathogens causing bacterial rot of lettuce in Japan.</title>
        <authorList>
            <person name="Sawada H."/>
            <person name="Fujikawa T."/>
            <person name="Satou M."/>
        </authorList>
    </citation>
    <scope>NUCLEOTIDE SEQUENCE</scope>
    <source>
        <strain evidence="2">0166_1</strain>
    </source>
</reference>
<dbReference type="SUPFAM" id="SSF159894">
    <property type="entry name" value="YgaC/TfoX-N like"/>
    <property type="match status" value="1"/>
</dbReference>
<name>A0A9E7C2X8_9ACTN</name>
<evidence type="ECO:0000259" key="1">
    <source>
        <dbReference type="Pfam" id="PF04993"/>
    </source>
</evidence>
<dbReference type="KEGG" id="sbae:DSM104329_04489"/>
<evidence type="ECO:0000313" key="2">
    <source>
        <dbReference type="EMBL" id="UGS38067.1"/>
    </source>
</evidence>
<feature type="domain" description="TfoX N-terminal" evidence="1">
    <location>
        <begin position="13"/>
        <end position="103"/>
    </location>
</feature>
<accession>A0A9E7C2X8</accession>